<dbReference type="InterPro" id="IPR036388">
    <property type="entry name" value="WH-like_DNA-bd_sf"/>
</dbReference>
<dbReference type="InterPro" id="IPR003812">
    <property type="entry name" value="Fido"/>
</dbReference>
<dbReference type="Pfam" id="PF13776">
    <property type="entry name" value="DUF4172"/>
    <property type="match status" value="1"/>
</dbReference>
<evidence type="ECO:0000313" key="3">
    <source>
        <dbReference type="Proteomes" id="UP001207742"/>
    </source>
</evidence>
<dbReference type="PANTHER" id="PTHR13504:SF33">
    <property type="entry name" value="FIC FAMILY PROTEIN"/>
    <property type="match status" value="1"/>
</dbReference>
<dbReference type="InterPro" id="IPR025230">
    <property type="entry name" value="DUF4172"/>
</dbReference>
<keyword evidence="3" id="KW-1185">Reference proteome</keyword>
<dbReference type="PANTHER" id="PTHR13504">
    <property type="entry name" value="FIDO DOMAIN-CONTAINING PROTEIN DDB_G0283145"/>
    <property type="match status" value="1"/>
</dbReference>
<dbReference type="SUPFAM" id="SSF140931">
    <property type="entry name" value="Fic-like"/>
    <property type="match status" value="1"/>
</dbReference>
<dbReference type="RefSeq" id="WP_264734127.1">
    <property type="nucleotide sequence ID" value="NZ_JAPDNR010000001.1"/>
</dbReference>
<feature type="domain" description="Fido" evidence="1">
    <location>
        <begin position="114"/>
        <end position="270"/>
    </location>
</feature>
<dbReference type="Pfam" id="PF02661">
    <property type="entry name" value="Fic"/>
    <property type="match status" value="1"/>
</dbReference>
<evidence type="ECO:0000313" key="2">
    <source>
        <dbReference type="EMBL" id="MCW3487316.1"/>
    </source>
</evidence>
<reference evidence="2 3" key="1">
    <citation type="submission" date="2022-10" db="EMBL/GenBank/DDBJ databases">
        <title>Chitinophaga nivalis PC15 sp. nov., isolated from Pyeongchang county, South Korea.</title>
        <authorList>
            <person name="Trinh H.N."/>
        </authorList>
    </citation>
    <scope>NUCLEOTIDE SEQUENCE [LARGE SCALE GENOMIC DNA]</scope>
    <source>
        <strain evidence="2 3">PC14</strain>
    </source>
</reference>
<comment type="caution">
    <text evidence="2">The sequence shown here is derived from an EMBL/GenBank/DDBJ whole genome shotgun (WGS) entry which is preliminary data.</text>
</comment>
<dbReference type="InterPro" id="IPR040198">
    <property type="entry name" value="Fido_containing"/>
</dbReference>
<dbReference type="InterPro" id="IPR036597">
    <property type="entry name" value="Fido-like_dom_sf"/>
</dbReference>
<gene>
    <name evidence="2" type="ORF">OL497_25690</name>
</gene>
<accession>A0ABT3ITL6</accession>
<protein>
    <submittedName>
        <fullName evidence="2">Fic family protein</fullName>
    </submittedName>
</protein>
<dbReference type="Gene3D" id="1.10.10.10">
    <property type="entry name" value="Winged helix-like DNA-binding domain superfamily/Winged helix DNA-binding domain"/>
    <property type="match status" value="1"/>
</dbReference>
<dbReference type="Gene3D" id="1.10.3290.10">
    <property type="entry name" value="Fido-like domain"/>
    <property type="match status" value="1"/>
</dbReference>
<sequence length="368" mass="41836">MKYNWQQSDWTQFSYNPDEVENNLFAFAEETGLVSGILQTLPENVRLEAIIDTMVAEAIKTSAIEGEYISRHDVVSSIRNKLGLDKVIEPIKDQRARGAGELMVDIRQTLADPLTKEKLYEWHRILLKQSKDINIGVWRKDSAPMQVISSAIGREIIHFEAPPSDRVSDEMNRFIQWFNDTAPGGKNEIRKAPVRAASAHLYFESIHPFEDGNGRIGRAIAEKALSQTIGRPLLLSISRTLENNKSSYYANLEEAQRSNEITKWVIYFTDVILTAQKQTKLLVEFTLKKTKFFDRFKSQLNDRQLKAVKKMWDAGTEGFTGGMTAKKYISITKVSKATATRDLQTLVESGIFILQGAGRNVHYHLNLH</sequence>
<dbReference type="PROSITE" id="PS51459">
    <property type="entry name" value="FIDO"/>
    <property type="match status" value="1"/>
</dbReference>
<name>A0ABT3ITL6_9BACT</name>
<dbReference type="EMBL" id="JAPDNS010000002">
    <property type="protein sequence ID" value="MCW3487316.1"/>
    <property type="molecule type" value="Genomic_DNA"/>
</dbReference>
<proteinExistence type="predicted"/>
<organism evidence="2 3">
    <name type="scientific">Chitinophaga nivalis</name>
    <dbReference type="NCBI Taxonomy" id="2991709"/>
    <lineage>
        <taxon>Bacteria</taxon>
        <taxon>Pseudomonadati</taxon>
        <taxon>Bacteroidota</taxon>
        <taxon>Chitinophagia</taxon>
        <taxon>Chitinophagales</taxon>
        <taxon>Chitinophagaceae</taxon>
        <taxon>Chitinophaga</taxon>
    </lineage>
</organism>
<dbReference type="Proteomes" id="UP001207742">
    <property type="component" value="Unassembled WGS sequence"/>
</dbReference>
<evidence type="ECO:0000259" key="1">
    <source>
        <dbReference type="PROSITE" id="PS51459"/>
    </source>
</evidence>